<keyword evidence="3" id="KW-1185">Reference proteome</keyword>
<dbReference type="AlphaFoldDB" id="A0AAP0R5E1"/>
<protein>
    <submittedName>
        <fullName evidence="2">Uncharacterized protein</fullName>
    </submittedName>
</protein>
<comment type="caution">
    <text evidence="2">The sequence shown here is derived from an EMBL/GenBank/DDBJ whole genome shotgun (WGS) entry which is preliminary data.</text>
</comment>
<accession>A0AAP0R5E1</accession>
<reference evidence="2 3" key="1">
    <citation type="journal article" date="2024" name="Plant J.">
        <title>Genome sequences and population genomics reveal climatic adaptation and genomic divergence between two closely related sweetgum species.</title>
        <authorList>
            <person name="Xu W.Q."/>
            <person name="Ren C.Q."/>
            <person name="Zhang X.Y."/>
            <person name="Comes H.P."/>
            <person name="Liu X.H."/>
            <person name="Li Y.G."/>
            <person name="Kettle C.J."/>
            <person name="Jalonen R."/>
            <person name="Gaisberger H."/>
            <person name="Ma Y.Z."/>
            <person name="Qiu Y.X."/>
        </authorList>
    </citation>
    <scope>NUCLEOTIDE SEQUENCE [LARGE SCALE GENOMIC DNA]</scope>
    <source>
        <strain evidence="2">Hangzhou</strain>
    </source>
</reference>
<feature type="region of interest" description="Disordered" evidence="1">
    <location>
        <begin position="111"/>
        <end position="156"/>
    </location>
</feature>
<evidence type="ECO:0000313" key="3">
    <source>
        <dbReference type="Proteomes" id="UP001415857"/>
    </source>
</evidence>
<gene>
    <name evidence="2" type="ORF">L1049_001250</name>
</gene>
<proteinExistence type="predicted"/>
<organism evidence="2 3">
    <name type="scientific">Liquidambar formosana</name>
    <name type="common">Formosan gum</name>
    <dbReference type="NCBI Taxonomy" id="63359"/>
    <lineage>
        <taxon>Eukaryota</taxon>
        <taxon>Viridiplantae</taxon>
        <taxon>Streptophyta</taxon>
        <taxon>Embryophyta</taxon>
        <taxon>Tracheophyta</taxon>
        <taxon>Spermatophyta</taxon>
        <taxon>Magnoliopsida</taxon>
        <taxon>eudicotyledons</taxon>
        <taxon>Gunneridae</taxon>
        <taxon>Pentapetalae</taxon>
        <taxon>Saxifragales</taxon>
        <taxon>Altingiaceae</taxon>
        <taxon>Liquidambar</taxon>
    </lineage>
</organism>
<evidence type="ECO:0000256" key="1">
    <source>
        <dbReference type="SAM" id="MobiDB-lite"/>
    </source>
</evidence>
<sequence length="416" mass="45306">MVNSWAYTLQSLELDAQVMAANPRLTTVGSPVNFDTCVDNQVRSMECKENISNRGSHESGALEESPQGCVAENIERVDLNNGVVDFDYPNSEGRVAVSEEGPPQKMVFLGHSAPDIPRRSSLAAADDDDGDRVDGKILNEENGTNSESCRSHTTGNHRVADGDFGSLKQSNGFAFTESAVVSGGNVCSSSDLAGVKFSNSRKVSDQIDGLSSMETGFASEDGQANPTEHIVSSNKATILSADTGVVCLYCCCAECLYALHSLMQKILMHEWGLHRSHWTVDDAHDVVAALSVNLLSEFQKACGAESFRNSFDKNPRHGNQGIMFEPQAIGTCQCKNSENRLVTPMKCSRHSISENLTAKENTSPLPQLELDTKFIYRDGVLAPLDPDKDISFHCKFEPLCLCSLIEWIVTTKQLLD</sequence>
<dbReference type="Proteomes" id="UP001415857">
    <property type="component" value="Unassembled WGS sequence"/>
</dbReference>
<feature type="compositionally biased region" description="Polar residues" evidence="1">
    <location>
        <begin position="141"/>
        <end position="156"/>
    </location>
</feature>
<evidence type="ECO:0000313" key="2">
    <source>
        <dbReference type="EMBL" id="KAK9269475.1"/>
    </source>
</evidence>
<name>A0AAP0R5E1_LIQFO</name>
<dbReference type="EMBL" id="JBBPBK010000015">
    <property type="protein sequence ID" value="KAK9269475.1"/>
    <property type="molecule type" value="Genomic_DNA"/>
</dbReference>